<dbReference type="PANTHER" id="PTHR30388">
    <property type="entry name" value="ALDEHYDE OXIDOREDUCTASE MOLYBDENUM COFACTOR ASSEMBLY PROTEIN"/>
    <property type="match status" value="1"/>
</dbReference>
<organism evidence="2 3">
    <name type="scientific">Amorphus orientalis</name>
    <dbReference type="NCBI Taxonomy" id="649198"/>
    <lineage>
        <taxon>Bacteria</taxon>
        <taxon>Pseudomonadati</taxon>
        <taxon>Pseudomonadota</taxon>
        <taxon>Alphaproteobacteria</taxon>
        <taxon>Hyphomicrobiales</taxon>
        <taxon>Amorphaceae</taxon>
        <taxon>Amorphus</taxon>
    </lineage>
</organism>
<proteinExistence type="predicted"/>
<sequence length="237" mass="24839">MDLKILKALNVERAARRAAIVVTDLASGSQRLVKEADDLGGDPLADVLSARFRSGKSGRVEAPDGAEVFLTVHTPPARIVAIGAVHISQALAPMAALAGFDVTIIDPRTAFATPERFEGVNLVAEWPQDALPQVGLDPYTAVAALTHDPKVDDPALQAALDAGCFYVGALGSRKTHGKRRERLTELGIAGEDIDRIAAPIGLAIGAASPPEIAVAVLAQIIEALRKRPQAVEERSAA</sequence>
<evidence type="ECO:0000313" key="2">
    <source>
        <dbReference type="EMBL" id="MDQ0316576.1"/>
    </source>
</evidence>
<evidence type="ECO:0000313" key="3">
    <source>
        <dbReference type="Proteomes" id="UP001229244"/>
    </source>
</evidence>
<name>A0AAE3VR05_9HYPH</name>
<dbReference type="AlphaFoldDB" id="A0AAE3VR05"/>
<feature type="domain" description="XdhC Rossmann" evidence="1">
    <location>
        <begin position="80"/>
        <end position="220"/>
    </location>
</feature>
<dbReference type="InterPro" id="IPR052698">
    <property type="entry name" value="MoCofactor_Util/Proc"/>
</dbReference>
<dbReference type="InterPro" id="IPR027051">
    <property type="entry name" value="XdhC_Rossmann_dom"/>
</dbReference>
<dbReference type="Gene3D" id="3.40.50.720">
    <property type="entry name" value="NAD(P)-binding Rossmann-like Domain"/>
    <property type="match status" value="1"/>
</dbReference>
<dbReference type="Proteomes" id="UP001229244">
    <property type="component" value="Unassembled WGS sequence"/>
</dbReference>
<dbReference type="RefSeq" id="WP_306886463.1">
    <property type="nucleotide sequence ID" value="NZ_JAUSUL010000003.1"/>
</dbReference>
<keyword evidence="3" id="KW-1185">Reference proteome</keyword>
<comment type="caution">
    <text evidence="2">The sequence shown here is derived from an EMBL/GenBank/DDBJ whole genome shotgun (WGS) entry which is preliminary data.</text>
</comment>
<protein>
    <submittedName>
        <fullName evidence="2">Xanthine dehydrogenase accessory factor</fullName>
    </submittedName>
</protein>
<gene>
    <name evidence="2" type="ORF">J2S73_003052</name>
</gene>
<evidence type="ECO:0000259" key="1">
    <source>
        <dbReference type="Pfam" id="PF13478"/>
    </source>
</evidence>
<reference evidence="2" key="1">
    <citation type="submission" date="2023-07" db="EMBL/GenBank/DDBJ databases">
        <title>Genomic Encyclopedia of Type Strains, Phase IV (KMG-IV): sequencing the most valuable type-strain genomes for metagenomic binning, comparative biology and taxonomic classification.</title>
        <authorList>
            <person name="Goeker M."/>
        </authorList>
    </citation>
    <scope>NUCLEOTIDE SEQUENCE</scope>
    <source>
        <strain evidence="2">DSM 21202</strain>
    </source>
</reference>
<dbReference type="Pfam" id="PF13478">
    <property type="entry name" value="XdhC_C"/>
    <property type="match status" value="1"/>
</dbReference>
<accession>A0AAE3VR05</accession>
<dbReference type="PANTHER" id="PTHR30388:SF4">
    <property type="entry name" value="MOLYBDENUM COFACTOR INSERTION CHAPERONE PAOD"/>
    <property type="match status" value="1"/>
</dbReference>
<dbReference type="EMBL" id="JAUSUL010000003">
    <property type="protein sequence ID" value="MDQ0316576.1"/>
    <property type="molecule type" value="Genomic_DNA"/>
</dbReference>